<dbReference type="SUPFAM" id="SSF53098">
    <property type="entry name" value="Ribonuclease H-like"/>
    <property type="match status" value="1"/>
</dbReference>
<dbReference type="Proteomes" id="UP001151760">
    <property type="component" value="Unassembled WGS sequence"/>
</dbReference>
<dbReference type="InterPro" id="IPR001584">
    <property type="entry name" value="Integrase_cat-core"/>
</dbReference>
<evidence type="ECO:0000256" key="1">
    <source>
        <dbReference type="ARBA" id="ARBA00022723"/>
    </source>
</evidence>
<name>A0ABQ4XE26_9ASTR</name>
<keyword evidence="1" id="KW-0479">Metal-binding</keyword>
<reference evidence="4" key="2">
    <citation type="submission" date="2022-01" db="EMBL/GenBank/DDBJ databases">
        <authorList>
            <person name="Yamashiro T."/>
            <person name="Shiraishi A."/>
            <person name="Satake H."/>
            <person name="Nakayama K."/>
        </authorList>
    </citation>
    <scope>NUCLEOTIDE SEQUENCE</scope>
</reference>
<gene>
    <name evidence="4" type="ORF">Tco_0678104</name>
</gene>
<dbReference type="EMBL" id="BQNB010009439">
    <property type="protein sequence ID" value="GJS63540.1"/>
    <property type="molecule type" value="Genomic_DNA"/>
</dbReference>
<protein>
    <submittedName>
        <fullName evidence="4">Retrovirus-related pol polyprotein from transposon TNT 1-94</fullName>
    </submittedName>
</protein>
<feature type="domain" description="Integrase catalytic" evidence="3">
    <location>
        <begin position="98"/>
        <end position="200"/>
    </location>
</feature>
<keyword evidence="2" id="KW-0378">Hydrolase</keyword>
<evidence type="ECO:0000256" key="2">
    <source>
        <dbReference type="ARBA" id="ARBA00022801"/>
    </source>
</evidence>
<proteinExistence type="predicted"/>
<dbReference type="InterPro" id="IPR036397">
    <property type="entry name" value="RNaseH_sf"/>
</dbReference>
<dbReference type="PANTHER" id="PTHR42648:SF32">
    <property type="entry name" value="RIBONUCLEASE H-LIKE DOMAIN, GAG-PRE-INTEGRASE DOMAIN PROTEIN-RELATED"/>
    <property type="match status" value="1"/>
</dbReference>
<sequence>MYTASLKRSKNYKAQPYQYASPTNQILKAKGKPFPPCKHCGINDHKTDDCRNYHECDICGSYDHFTLRHNRVIHIIGGVPAESRHIWMVENQNDVKVKQIRTDNGTEFRNHKLESFCNEKGISQNFSSPYTHEQNGVAKRINKTLIEAARTMLNGSVLSKQFWTEAVRIACYTQINQSLSKDMIRLFMIYSEKEFLISAIFMCLDVSSFRVFNPRRQQVEETYHVTFDESIEAIRFTNTSVDKIGIDDSSRYHPNEFIHEDDPSRQYQANSDIPYYVIPHGCSLTELTQEKHVHEVIAPYEHNIPHTKDAEGPPDLINTEGTHEQNVQDEQIITQLTKGPSWNNTKVLVSIIESLVSDVPKSQISNQAFTSSHPVPRIDVASASKCLFADFLFEIEPKKVSEPLKHLGWVDAMQEELNQFHKNKVWTLVPLLYGKTTIGSKWVFKKKKDEHGITTKNKARLVAQGYSQEERIDYDEIFAPVARMEAIEIFLAFATYMNFIVF</sequence>
<evidence type="ECO:0000259" key="3">
    <source>
        <dbReference type="PROSITE" id="PS50994"/>
    </source>
</evidence>
<dbReference type="InterPro" id="IPR013103">
    <property type="entry name" value="RVT_2"/>
</dbReference>
<dbReference type="InterPro" id="IPR039537">
    <property type="entry name" value="Retrotran_Ty1/copia-like"/>
</dbReference>
<comment type="caution">
    <text evidence="4">The sequence shown here is derived from an EMBL/GenBank/DDBJ whole genome shotgun (WGS) entry which is preliminary data.</text>
</comment>
<dbReference type="Pfam" id="PF07727">
    <property type="entry name" value="RVT_2"/>
    <property type="match status" value="1"/>
</dbReference>
<keyword evidence="5" id="KW-1185">Reference proteome</keyword>
<dbReference type="PANTHER" id="PTHR42648">
    <property type="entry name" value="TRANSPOSASE, PUTATIVE-RELATED"/>
    <property type="match status" value="1"/>
</dbReference>
<evidence type="ECO:0000313" key="5">
    <source>
        <dbReference type="Proteomes" id="UP001151760"/>
    </source>
</evidence>
<dbReference type="Gene3D" id="3.30.420.10">
    <property type="entry name" value="Ribonuclease H-like superfamily/Ribonuclease H"/>
    <property type="match status" value="1"/>
</dbReference>
<accession>A0ABQ4XE26</accession>
<dbReference type="PROSITE" id="PS50994">
    <property type="entry name" value="INTEGRASE"/>
    <property type="match status" value="1"/>
</dbReference>
<dbReference type="InterPro" id="IPR012337">
    <property type="entry name" value="RNaseH-like_sf"/>
</dbReference>
<evidence type="ECO:0000313" key="4">
    <source>
        <dbReference type="EMBL" id="GJS63540.1"/>
    </source>
</evidence>
<reference evidence="4" key="1">
    <citation type="journal article" date="2022" name="Int. J. Mol. Sci.">
        <title>Draft Genome of Tanacetum Coccineum: Genomic Comparison of Closely Related Tanacetum-Family Plants.</title>
        <authorList>
            <person name="Yamashiro T."/>
            <person name="Shiraishi A."/>
            <person name="Nakayama K."/>
            <person name="Satake H."/>
        </authorList>
    </citation>
    <scope>NUCLEOTIDE SEQUENCE</scope>
</reference>
<organism evidence="4 5">
    <name type="scientific">Tanacetum coccineum</name>
    <dbReference type="NCBI Taxonomy" id="301880"/>
    <lineage>
        <taxon>Eukaryota</taxon>
        <taxon>Viridiplantae</taxon>
        <taxon>Streptophyta</taxon>
        <taxon>Embryophyta</taxon>
        <taxon>Tracheophyta</taxon>
        <taxon>Spermatophyta</taxon>
        <taxon>Magnoliopsida</taxon>
        <taxon>eudicotyledons</taxon>
        <taxon>Gunneridae</taxon>
        <taxon>Pentapetalae</taxon>
        <taxon>asterids</taxon>
        <taxon>campanulids</taxon>
        <taxon>Asterales</taxon>
        <taxon>Asteraceae</taxon>
        <taxon>Asteroideae</taxon>
        <taxon>Anthemideae</taxon>
        <taxon>Anthemidinae</taxon>
        <taxon>Tanacetum</taxon>
    </lineage>
</organism>